<keyword evidence="4" id="KW-0147">Chitin-binding</keyword>
<feature type="domain" description="GH18" evidence="14">
    <location>
        <begin position="432"/>
        <end position="804"/>
    </location>
</feature>
<dbReference type="InterPro" id="IPR017853">
    <property type="entry name" value="GH"/>
</dbReference>
<evidence type="ECO:0000256" key="9">
    <source>
        <dbReference type="ARBA" id="ARBA00023295"/>
    </source>
</evidence>
<evidence type="ECO:0000256" key="5">
    <source>
        <dbReference type="ARBA" id="ARBA00022801"/>
    </source>
</evidence>
<dbReference type="GO" id="GO:0008843">
    <property type="term" value="F:endochitinase activity"/>
    <property type="evidence" value="ECO:0007669"/>
    <property type="project" value="UniProtKB-EC"/>
</dbReference>
<evidence type="ECO:0000256" key="1">
    <source>
        <dbReference type="ARBA" id="ARBA00000822"/>
    </source>
</evidence>
<evidence type="ECO:0000313" key="15">
    <source>
        <dbReference type="EMBL" id="KAJ5703414.1"/>
    </source>
</evidence>
<dbReference type="PANTHER" id="PTHR47700:SF2">
    <property type="entry name" value="CHITINASE"/>
    <property type="match status" value="1"/>
</dbReference>
<dbReference type="PROSITE" id="PS51782">
    <property type="entry name" value="LYSM"/>
    <property type="match status" value="2"/>
</dbReference>
<feature type="signal peptide" evidence="12">
    <location>
        <begin position="1"/>
        <end position="22"/>
    </location>
</feature>
<dbReference type="SMART" id="SM00257">
    <property type="entry name" value="LysM"/>
    <property type="match status" value="2"/>
</dbReference>
<dbReference type="PROSITE" id="PS51910">
    <property type="entry name" value="GH18_2"/>
    <property type="match status" value="1"/>
</dbReference>
<evidence type="ECO:0000256" key="11">
    <source>
        <dbReference type="RuleBase" id="RU000489"/>
    </source>
</evidence>
<dbReference type="CDD" id="cd00118">
    <property type="entry name" value="LysM"/>
    <property type="match status" value="1"/>
</dbReference>
<dbReference type="InterPro" id="IPR018392">
    <property type="entry name" value="LysM"/>
</dbReference>
<keyword evidence="8" id="KW-0119">Carbohydrate metabolism</keyword>
<keyword evidence="12" id="KW-0732">Signal</keyword>
<dbReference type="EMBL" id="JAQJAN010000023">
    <property type="protein sequence ID" value="KAJ5703414.1"/>
    <property type="molecule type" value="Genomic_DNA"/>
</dbReference>
<dbReference type="SUPFAM" id="SSF51445">
    <property type="entry name" value="(Trans)glycosidases"/>
    <property type="match status" value="1"/>
</dbReference>
<evidence type="ECO:0000256" key="6">
    <source>
        <dbReference type="ARBA" id="ARBA00023024"/>
    </source>
</evidence>
<dbReference type="InterPro" id="IPR029070">
    <property type="entry name" value="Chitinase_insertion_sf"/>
</dbReference>
<dbReference type="Gene3D" id="3.10.50.10">
    <property type="match status" value="1"/>
</dbReference>
<dbReference type="InterPro" id="IPR053214">
    <property type="entry name" value="LysM12-like"/>
</dbReference>
<dbReference type="InterPro" id="IPR011583">
    <property type="entry name" value="Chitinase_II/V-like_cat"/>
</dbReference>
<dbReference type="GO" id="GO:0006032">
    <property type="term" value="P:chitin catabolic process"/>
    <property type="evidence" value="ECO:0007669"/>
    <property type="project" value="UniProtKB-KW"/>
</dbReference>
<keyword evidence="5 11" id="KW-0378">Hydrolase</keyword>
<evidence type="ECO:0000256" key="12">
    <source>
        <dbReference type="SAM" id="SignalP"/>
    </source>
</evidence>
<evidence type="ECO:0000259" key="13">
    <source>
        <dbReference type="PROSITE" id="PS51782"/>
    </source>
</evidence>
<comment type="catalytic activity">
    <reaction evidence="1">
        <text>Random endo-hydrolysis of N-acetyl-beta-D-glucosaminide (1-&gt;4)-beta-linkages in chitin and chitodextrins.</text>
        <dbReference type="EC" id="3.2.1.14"/>
    </reaction>
</comment>
<evidence type="ECO:0000313" key="16">
    <source>
        <dbReference type="Proteomes" id="UP001215712"/>
    </source>
</evidence>
<dbReference type="InterPro" id="IPR036779">
    <property type="entry name" value="LysM_dom_sf"/>
</dbReference>
<dbReference type="Gene3D" id="3.20.20.80">
    <property type="entry name" value="Glycosidases"/>
    <property type="match status" value="1"/>
</dbReference>
<evidence type="ECO:0000256" key="3">
    <source>
        <dbReference type="ARBA" id="ARBA00012729"/>
    </source>
</evidence>
<gene>
    <name evidence="15" type="ORF">N7493_011803</name>
</gene>
<dbReference type="SMART" id="SM00636">
    <property type="entry name" value="Glyco_18"/>
    <property type="match status" value="1"/>
</dbReference>
<evidence type="ECO:0000259" key="14">
    <source>
        <dbReference type="PROSITE" id="PS51910"/>
    </source>
</evidence>
<feature type="domain" description="LysM" evidence="13">
    <location>
        <begin position="340"/>
        <end position="388"/>
    </location>
</feature>
<dbReference type="CDD" id="cd02878">
    <property type="entry name" value="GH18_zymocin_alpha"/>
    <property type="match status" value="1"/>
</dbReference>
<dbReference type="PANTHER" id="PTHR47700">
    <property type="entry name" value="V CHITINASE, PUTATIVE (AFU_ORTHOLOGUE AFUA_6G13720)-RELATED"/>
    <property type="match status" value="1"/>
</dbReference>
<dbReference type="PROSITE" id="PS01095">
    <property type="entry name" value="GH18_1"/>
    <property type="match status" value="1"/>
</dbReference>
<evidence type="ECO:0000256" key="7">
    <source>
        <dbReference type="ARBA" id="ARBA00023026"/>
    </source>
</evidence>
<organism evidence="15 16">
    <name type="scientific">Penicillium malachiteum</name>
    <dbReference type="NCBI Taxonomy" id="1324776"/>
    <lineage>
        <taxon>Eukaryota</taxon>
        <taxon>Fungi</taxon>
        <taxon>Dikarya</taxon>
        <taxon>Ascomycota</taxon>
        <taxon>Pezizomycotina</taxon>
        <taxon>Eurotiomycetes</taxon>
        <taxon>Eurotiomycetidae</taxon>
        <taxon>Eurotiales</taxon>
        <taxon>Aspergillaceae</taxon>
        <taxon>Penicillium</taxon>
    </lineage>
</organism>
<dbReference type="Pfam" id="PF00704">
    <property type="entry name" value="Glyco_hydro_18"/>
    <property type="match status" value="1"/>
</dbReference>
<dbReference type="Pfam" id="PF01476">
    <property type="entry name" value="LysM"/>
    <property type="match status" value="2"/>
</dbReference>
<keyword evidence="16" id="KW-1185">Reference proteome</keyword>
<dbReference type="Gene3D" id="3.10.350.10">
    <property type="entry name" value="LysM domain"/>
    <property type="match status" value="2"/>
</dbReference>
<dbReference type="GO" id="GO:0008061">
    <property type="term" value="F:chitin binding"/>
    <property type="evidence" value="ECO:0007669"/>
    <property type="project" value="UniProtKB-KW"/>
</dbReference>
<dbReference type="SUPFAM" id="SSF54556">
    <property type="entry name" value="Chitinase insertion domain"/>
    <property type="match status" value="1"/>
</dbReference>
<sequence length="1294" mass="140503">MSGPPLGKWFALSNLLIALTSAASFQAQIQRCPESCSNVNQSPTNWTTYHSFDHIDLCEETMLFDFNIFTPLLLGDAHATIRACTAAVDDDLSITNTSTCDSADTRSVTLQLASWESPASPSATASQILQIADALQYQLTAAECGEKTIVFGSQDDVLLGLYVGSGIDTTVSGSLLLQEVAMYATNASQSDIFAAQVCGDEYDGSQTMGLIVSTTGDYELLQSAMQSWAKASCITGYNSVVSSNITITTIPATASAKLVDVQNSQDALIQTRDTTCSYVLIVSGDLCGTLETECGITAAELSEYNPTIDCNDLVVGQPICCSSGDVPDLSPQEGSDGLCYSYTVQSGDYCSLLADEYYLTADEIEDYNAETWGWMGCDDLQLGAEICLSTGDPPMPAVISNAECGPQVSGTVRPSNWSDISSLNPCSLNACFFNIGYFEAFGVERPCLDMNASQLPSSYSHIHFAFGGITDDYQVDLSTSQDQFNEFVNMNSFKKILSFGAETPANINDSLDSYPIFRDSVSDANRLTFAQSLVSTVNEYDLDGVDFDWEYPDAPDIPGIPAGSATDGPDYLSFLTTLRDLLPSDKSISIAAPASYWYLKGFPIANMSEVLDYIVYMTYDLHGQWDYNNTFVNPGCPTGNCLRSHVNLTETEYALAMITKAGVPANKVVVGIASYGRSFGMEDSSCTGPECLFVGPDSTATEGDCTATAGYISQAELSEYITLNLTDTLLKRSVTTWHDDSSDSDIMLYGDDTWVAYMTNDTKSSRSSLYAGYNFLGTVDWAVDLVNFVDGEGITAADSNLNVTEAIEAFTEGLTLSNYSMVGTMFDANYSDLATRIMGFDGCSVDQWNQIYSGWQQSWKIMNYMYDLVNDDLINFNEGAAIEFLGPPALNQDEQAHYKDVFLNLATIQPAYTSNEDEKYKIARINFCCAGYFAMDTLDQAMRTADKGLGVDWYADLSKYWSNQAGTWIHELLHINWVSKADRGINPSIHDMKLRIADTSGKTSDYLAYGAHWTKVLAKWRINPGYWTLRNSESLSLYAMALYVQKALGNIYPHLPLAPETPINVGQSVAIPYLFEMFANGTAEITFNSTSEEDTVWSADEGACAAMDDQDYDLNTGDGYVLTLSADFAVQSDYPSDYLSSWSSWAGLATTTTTATTTASSAPSATATASWSIAIYSENDCAGDYYVLQGYNEDSPSNTCLVINDLTTTFSSTGVSCGWYTDGGETFTTCDKGTLTEPLSWIVVGPGAICTVYSTDVCTSFGDDAYDSTEGCHNYSSSDDDAQTWMALKCGLND</sequence>
<protein>
    <recommendedName>
        <fullName evidence="3">chitinase</fullName>
        <ecNumber evidence="3">3.2.1.14</ecNumber>
    </recommendedName>
</protein>
<evidence type="ECO:0000256" key="4">
    <source>
        <dbReference type="ARBA" id="ARBA00022669"/>
    </source>
</evidence>
<dbReference type="Proteomes" id="UP001215712">
    <property type="component" value="Unassembled WGS sequence"/>
</dbReference>
<reference evidence="15" key="1">
    <citation type="journal article" date="2023" name="IMA Fungus">
        <title>Comparative genomic study of the Penicillium genus elucidates a diverse pangenome and 15 lateral gene transfer events.</title>
        <authorList>
            <person name="Petersen C."/>
            <person name="Sorensen T."/>
            <person name="Nielsen M.R."/>
            <person name="Sondergaard T.E."/>
            <person name="Sorensen J.L."/>
            <person name="Fitzpatrick D.A."/>
            <person name="Frisvad J.C."/>
            <person name="Nielsen K.L."/>
        </authorList>
    </citation>
    <scope>NUCLEOTIDE SEQUENCE</scope>
    <source>
        <strain evidence="15">IBT 17514</strain>
    </source>
</reference>
<dbReference type="InterPro" id="IPR001223">
    <property type="entry name" value="Glyco_hydro18_cat"/>
</dbReference>
<evidence type="ECO:0000256" key="8">
    <source>
        <dbReference type="ARBA" id="ARBA00023277"/>
    </source>
</evidence>
<accession>A0AAD6MQ60</accession>
<dbReference type="Pfam" id="PF25139">
    <property type="entry name" value="LysM14_C"/>
    <property type="match status" value="1"/>
</dbReference>
<dbReference type="EC" id="3.2.1.14" evidence="3"/>
<dbReference type="InterPro" id="IPR057277">
    <property type="entry name" value="LysM_C"/>
</dbReference>
<comment type="caution">
    <text evidence="15">The sequence shown here is derived from an EMBL/GenBank/DDBJ whole genome shotgun (WGS) entry which is preliminary data.</text>
</comment>
<proteinExistence type="inferred from homology"/>
<keyword evidence="9 11" id="KW-0326">Glycosidase</keyword>
<feature type="domain" description="LysM" evidence="13">
    <location>
        <begin position="277"/>
        <end position="321"/>
    </location>
</feature>
<dbReference type="GO" id="GO:0000272">
    <property type="term" value="P:polysaccharide catabolic process"/>
    <property type="evidence" value="ECO:0007669"/>
    <property type="project" value="UniProtKB-KW"/>
</dbReference>
<keyword evidence="10" id="KW-0624">Polysaccharide degradation</keyword>
<keyword evidence="7" id="KW-0843">Virulence</keyword>
<evidence type="ECO:0000256" key="2">
    <source>
        <dbReference type="ARBA" id="ARBA00008682"/>
    </source>
</evidence>
<name>A0AAD6MQ60_9EURO</name>
<keyword evidence="6" id="KW-0146">Chitin degradation</keyword>
<dbReference type="InterPro" id="IPR001579">
    <property type="entry name" value="Glyco_hydro_18_chit_AS"/>
</dbReference>
<comment type="similarity">
    <text evidence="2">Belongs to the glycosyl hydrolase 18 family. Chitinase class V subfamily.</text>
</comment>
<evidence type="ECO:0000256" key="10">
    <source>
        <dbReference type="ARBA" id="ARBA00023326"/>
    </source>
</evidence>
<feature type="chain" id="PRO_5042280062" description="chitinase" evidence="12">
    <location>
        <begin position="23"/>
        <end position="1294"/>
    </location>
</feature>
<reference evidence="15" key="2">
    <citation type="submission" date="2023-01" db="EMBL/GenBank/DDBJ databases">
        <authorList>
            <person name="Petersen C."/>
        </authorList>
    </citation>
    <scope>NUCLEOTIDE SEQUENCE</scope>
    <source>
        <strain evidence="15">IBT 17514</strain>
    </source>
</reference>